<evidence type="ECO:0000256" key="1">
    <source>
        <dbReference type="SAM" id="MobiDB-lite"/>
    </source>
</evidence>
<feature type="region of interest" description="Disordered" evidence="1">
    <location>
        <begin position="654"/>
        <end position="674"/>
    </location>
</feature>
<feature type="region of interest" description="Disordered" evidence="1">
    <location>
        <begin position="618"/>
        <end position="640"/>
    </location>
</feature>
<feature type="compositionally biased region" description="Basic and acidic residues" evidence="1">
    <location>
        <begin position="43"/>
        <end position="52"/>
    </location>
</feature>
<feature type="compositionally biased region" description="Basic residues" evidence="1">
    <location>
        <begin position="53"/>
        <end position="90"/>
    </location>
</feature>
<feature type="compositionally biased region" description="Basic and acidic residues" evidence="1">
    <location>
        <begin position="689"/>
        <end position="700"/>
    </location>
</feature>
<feature type="region of interest" description="Disordered" evidence="1">
    <location>
        <begin position="689"/>
        <end position="709"/>
    </location>
</feature>
<evidence type="ECO:0000313" key="3">
    <source>
        <dbReference type="Proteomes" id="UP001295684"/>
    </source>
</evidence>
<dbReference type="Proteomes" id="UP001295684">
    <property type="component" value="Unassembled WGS sequence"/>
</dbReference>
<reference evidence="2" key="1">
    <citation type="submission" date="2023-07" db="EMBL/GenBank/DDBJ databases">
        <authorList>
            <consortium name="AG Swart"/>
            <person name="Singh M."/>
            <person name="Singh A."/>
            <person name="Seah K."/>
            <person name="Emmerich C."/>
        </authorList>
    </citation>
    <scope>NUCLEOTIDE SEQUENCE</scope>
    <source>
        <strain evidence="2">DP1</strain>
    </source>
</reference>
<protein>
    <submittedName>
        <fullName evidence="2">Uncharacterized protein</fullName>
    </submittedName>
</protein>
<feature type="compositionally biased region" description="Polar residues" evidence="1">
    <location>
        <begin position="97"/>
        <end position="110"/>
    </location>
</feature>
<feature type="compositionally biased region" description="Low complexity" evidence="1">
    <location>
        <begin position="165"/>
        <end position="179"/>
    </location>
</feature>
<feature type="compositionally biased region" description="Basic and acidic residues" evidence="1">
    <location>
        <begin position="133"/>
        <end position="148"/>
    </location>
</feature>
<sequence length="780" mass="88942">MEHIQYKLQEEYDIYTICVDNCPQPEKRLQLLKDTRANRIKKSDIKIPETEKKKPKNNLPKLKRKSPKPTKTKVKSQRIQKTKLRIKQNRSAREIQKVQQKSKASLQSKVQVKPKNNMKQDLQLSTQKRKKANRSENRKESPQRKLKPEQSPGPYESSKKLDTQSESASESFSEHSLQSINEEEDSKAESNSPRQNMKKRSFTNLRFEFQPDIMVESPRKDEIPIKNPPVPQKSPERKGSPENAYLNINTGNFKKLNTLSYRHNKQAKKSPDKSSIKKSSTRTSKWSQLFKNSQKGGKKSPGRTKTIERKFTMSSSISSIRCNSKNRGSQKVSINVKKNIGRKSSLNPSAFSKKNLTKKERFKALNLNITNKGKSSSAKFTSLKFSERKASKPRNKKIELDPSLERSLERISKNDILASSISKHNDPTIGKILSRRTEMDSGVSHEDLQLIGDLKDSIHEHASPCNGSTLSIDKKTLKLADSIIKKKILENNIYPNQSIIKTYGSQKTAKYGISMYNPSINYETLKKFFSVKLVKSNKEILNRVGAGEKGKTVSRWKEEFQLIKTPKKFLDKRSGRSGSTRKSINTSAGTLQNNRMYMSSTQNKNMFKIKPQCINQRSESTNFPPIHGSQTSIKWNPSKDNGLRISLDSTPYLVSPNPARNEQSGSIGAFPMRSSGFDSIRKELKKLPKENGSKYDHPMDPSKQNGPRTVKINKKKLTNLSSIKKNNFISKVYDTQGTQNSRHSIDFIQMNKQASGRNVSKNSYEKKLEMNISRVQLPKI</sequence>
<feature type="region of interest" description="Disordered" evidence="1">
    <location>
        <begin position="571"/>
        <end position="591"/>
    </location>
</feature>
<gene>
    <name evidence="2" type="ORF">ECRASSUSDP1_LOCUS23671</name>
</gene>
<feature type="compositionally biased region" description="Low complexity" evidence="1">
    <location>
        <begin position="277"/>
        <end position="287"/>
    </location>
</feature>
<evidence type="ECO:0000313" key="2">
    <source>
        <dbReference type="EMBL" id="CAI2382201.1"/>
    </source>
</evidence>
<comment type="caution">
    <text evidence="2">The sequence shown here is derived from an EMBL/GenBank/DDBJ whole genome shotgun (WGS) entry which is preliminary data.</text>
</comment>
<feature type="compositionally biased region" description="Polar residues" evidence="1">
    <location>
        <begin position="618"/>
        <end position="639"/>
    </location>
</feature>
<keyword evidence="3" id="KW-1185">Reference proteome</keyword>
<proteinExistence type="predicted"/>
<organism evidence="2 3">
    <name type="scientific">Euplotes crassus</name>
    <dbReference type="NCBI Taxonomy" id="5936"/>
    <lineage>
        <taxon>Eukaryota</taxon>
        <taxon>Sar</taxon>
        <taxon>Alveolata</taxon>
        <taxon>Ciliophora</taxon>
        <taxon>Intramacronucleata</taxon>
        <taxon>Spirotrichea</taxon>
        <taxon>Hypotrichia</taxon>
        <taxon>Euplotida</taxon>
        <taxon>Euplotidae</taxon>
        <taxon>Moneuplotes</taxon>
    </lineage>
</organism>
<accession>A0AAD1Y0T0</accession>
<feature type="region of interest" description="Disordered" evidence="1">
    <location>
        <begin position="43"/>
        <end position="247"/>
    </location>
</feature>
<dbReference type="EMBL" id="CAMPGE010024353">
    <property type="protein sequence ID" value="CAI2382201.1"/>
    <property type="molecule type" value="Genomic_DNA"/>
</dbReference>
<feature type="region of interest" description="Disordered" evidence="1">
    <location>
        <begin position="262"/>
        <end position="307"/>
    </location>
</feature>
<dbReference type="AlphaFoldDB" id="A0AAD1Y0T0"/>
<name>A0AAD1Y0T0_EUPCR</name>
<feature type="compositionally biased region" description="Polar residues" evidence="1">
    <location>
        <begin position="117"/>
        <end position="126"/>
    </location>
</feature>